<keyword evidence="6" id="KW-1185">Reference proteome</keyword>
<keyword evidence="2" id="KW-0238">DNA-binding</keyword>
<dbReference type="EMBL" id="QYUK01000011">
    <property type="protein sequence ID" value="RJF87626.1"/>
    <property type="molecule type" value="Genomic_DNA"/>
</dbReference>
<evidence type="ECO:0000256" key="1">
    <source>
        <dbReference type="ARBA" id="ARBA00023015"/>
    </source>
</evidence>
<sequence length="91" mass="10216">MTDEEVTAAALSDPDAQPMTAEQLARMRRTPNVRALRARLGMTQEQFARTYRLPLGTVRDWEQGRTRPDAPALALLAVIEREPEAARRALT</sequence>
<evidence type="ECO:0000313" key="5">
    <source>
        <dbReference type="EMBL" id="RJF87626.1"/>
    </source>
</evidence>
<dbReference type="OrthoDB" id="461984at2"/>
<dbReference type="InterPro" id="IPR052359">
    <property type="entry name" value="HTH-type_reg/antitoxin"/>
</dbReference>
<organism evidence="5 6">
    <name type="scientific">Oleomonas cavernae</name>
    <dbReference type="NCBI Taxonomy" id="2320859"/>
    <lineage>
        <taxon>Bacteria</taxon>
        <taxon>Pseudomonadati</taxon>
        <taxon>Pseudomonadota</taxon>
        <taxon>Alphaproteobacteria</taxon>
        <taxon>Acetobacterales</taxon>
        <taxon>Acetobacteraceae</taxon>
        <taxon>Oleomonas</taxon>
    </lineage>
</organism>
<keyword evidence="3" id="KW-0804">Transcription</keyword>
<dbReference type="InterPro" id="IPR001387">
    <property type="entry name" value="Cro/C1-type_HTH"/>
</dbReference>
<dbReference type="Proteomes" id="UP000284605">
    <property type="component" value="Unassembled WGS sequence"/>
</dbReference>
<accession>A0A418WCD3</accession>
<protein>
    <submittedName>
        <fullName evidence="5">Helix-turn-helix domain-containing protein</fullName>
    </submittedName>
</protein>
<dbReference type="GO" id="GO:0003677">
    <property type="term" value="F:DNA binding"/>
    <property type="evidence" value="ECO:0007669"/>
    <property type="project" value="UniProtKB-KW"/>
</dbReference>
<name>A0A418WCD3_9PROT</name>
<dbReference type="SMART" id="SM00530">
    <property type="entry name" value="HTH_XRE"/>
    <property type="match status" value="1"/>
</dbReference>
<dbReference type="PROSITE" id="PS50943">
    <property type="entry name" value="HTH_CROC1"/>
    <property type="match status" value="1"/>
</dbReference>
<dbReference type="CDD" id="cd00093">
    <property type="entry name" value="HTH_XRE"/>
    <property type="match status" value="1"/>
</dbReference>
<dbReference type="Pfam" id="PF01381">
    <property type="entry name" value="HTH_3"/>
    <property type="match status" value="1"/>
</dbReference>
<dbReference type="SUPFAM" id="SSF47413">
    <property type="entry name" value="lambda repressor-like DNA-binding domains"/>
    <property type="match status" value="1"/>
</dbReference>
<dbReference type="InterPro" id="IPR010982">
    <property type="entry name" value="Lambda_DNA-bd_dom_sf"/>
</dbReference>
<dbReference type="PANTHER" id="PTHR36511">
    <property type="entry name" value="MERR FAMILY BACTERIAL REGULATORY PROTEIN"/>
    <property type="match status" value="1"/>
</dbReference>
<evidence type="ECO:0000256" key="2">
    <source>
        <dbReference type="ARBA" id="ARBA00023125"/>
    </source>
</evidence>
<proteinExistence type="predicted"/>
<dbReference type="AlphaFoldDB" id="A0A418WCD3"/>
<dbReference type="PANTHER" id="PTHR36511:SF4">
    <property type="entry name" value="ANTITOXIN MQSA"/>
    <property type="match status" value="1"/>
</dbReference>
<feature type="domain" description="HTH cro/C1-type" evidence="4">
    <location>
        <begin position="33"/>
        <end position="77"/>
    </location>
</feature>
<keyword evidence="1" id="KW-0805">Transcription regulation</keyword>
<evidence type="ECO:0000259" key="4">
    <source>
        <dbReference type="PROSITE" id="PS50943"/>
    </source>
</evidence>
<gene>
    <name evidence="5" type="ORF">D3874_11825</name>
</gene>
<reference evidence="5 6" key="1">
    <citation type="submission" date="2018-09" db="EMBL/GenBank/DDBJ databases">
        <authorList>
            <person name="Zhu H."/>
        </authorList>
    </citation>
    <scope>NUCLEOTIDE SEQUENCE [LARGE SCALE GENOMIC DNA]</scope>
    <source>
        <strain evidence="5 6">K1W22B-8</strain>
    </source>
</reference>
<evidence type="ECO:0000313" key="6">
    <source>
        <dbReference type="Proteomes" id="UP000284605"/>
    </source>
</evidence>
<dbReference type="Gene3D" id="1.10.260.40">
    <property type="entry name" value="lambda repressor-like DNA-binding domains"/>
    <property type="match status" value="1"/>
</dbReference>
<evidence type="ECO:0000256" key="3">
    <source>
        <dbReference type="ARBA" id="ARBA00023163"/>
    </source>
</evidence>
<comment type="caution">
    <text evidence="5">The sequence shown here is derived from an EMBL/GenBank/DDBJ whole genome shotgun (WGS) entry which is preliminary data.</text>
</comment>